<feature type="transmembrane region" description="Helical" evidence="1">
    <location>
        <begin position="80"/>
        <end position="99"/>
    </location>
</feature>
<feature type="transmembrane region" description="Helical" evidence="1">
    <location>
        <begin position="205"/>
        <end position="227"/>
    </location>
</feature>
<dbReference type="EMBL" id="CM035432">
    <property type="protein sequence ID" value="KAH7295390.1"/>
    <property type="molecule type" value="Genomic_DNA"/>
</dbReference>
<keyword evidence="1" id="KW-1133">Transmembrane helix</keyword>
<keyword evidence="3" id="KW-1185">Reference proteome</keyword>
<name>A0A8T2RHU2_CERRI</name>
<feature type="transmembrane region" description="Helical" evidence="1">
    <location>
        <begin position="12"/>
        <end position="31"/>
    </location>
</feature>
<dbReference type="EMBL" id="CM035432">
    <property type="protein sequence ID" value="KAH7295392.1"/>
    <property type="molecule type" value="Genomic_DNA"/>
</dbReference>
<accession>A0A8T2RHU2</accession>
<dbReference type="Pfam" id="PF04654">
    <property type="entry name" value="DUF599"/>
    <property type="match status" value="1"/>
</dbReference>
<sequence>MEKWQHSDVVDAVLAPASIGLIVAYHVYLFYNVRTQPLRTLIGINQKARRLWVREMLSEHHQRKNVLAVQTIRNSIMESTLMATTAVLLTAAMATYFTFASSIKPFPGGGGIKPSTSSSTLSPLSSYSPGSVSNTIKTFSVLSCLMLSFLCHTQSIRFLNHVNYMINVPMDSRICLTTDYLGDLMERGTFIYSVGSRTFYVSFPLLLWVFGSVPMFLCALVLLHAFYTSDFVYYNIPGDAEVDNPLSDKILHEDLEQQHQKPHVHGRPE</sequence>
<evidence type="ECO:0000256" key="1">
    <source>
        <dbReference type="SAM" id="Phobius"/>
    </source>
</evidence>
<keyword evidence="1" id="KW-0472">Membrane</keyword>
<gene>
    <name evidence="2" type="ORF">KP509_27G044500</name>
</gene>
<evidence type="ECO:0000313" key="3">
    <source>
        <dbReference type="Proteomes" id="UP000825935"/>
    </source>
</evidence>
<protein>
    <submittedName>
        <fullName evidence="2">Uncharacterized protein</fullName>
    </submittedName>
</protein>
<dbReference type="EMBL" id="CM035432">
    <property type="protein sequence ID" value="KAH7295393.1"/>
    <property type="molecule type" value="Genomic_DNA"/>
</dbReference>
<organism evidence="2 3">
    <name type="scientific">Ceratopteris richardii</name>
    <name type="common">Triangle waterfern</name>
    <dbReference type="NCBI Taxonomy" id="49495"/>
    <lineage>
        <taxon>Eukaryota</taxon>
        <taxon>Viridiplantae</taxon>
        <taxon>Streptophyta</taxon>
        <taxon>Embryophyta</taxon>
        <taxon>Tracheophyta</taxon>
        <taxon>Polypodiopsida</taxon>
        <taxon>Polypodiidae</taxon>
        <taxon>Polypodiales</taxon>
        <taxon>Pteridineae</taxon>
        <taxon>Pteridaceae</taxon>
        <taxon>Parkerioideae</taxon>
        <taxon>Ceratopteris</taxon>
    </lineage>
</organism>
<proteinExistence type="predicted"/>
<dbReference type="InterPro" id="IPR006747">
    <property type="entry name" value="DUF599"/>
</dbReference>
<dbReference type="EMBL" id="CM035432">
    <property type="protein sequence ID" value="KAH7295394.1"/>
    <property type="molecule type" value="Genomic_DNA"/>
</dbReference>
<dbReference type="OrthoDB" id="761598at2759"/>
<dbReference type="PANTHER" id="PTHR31881">
    <property type="match status" value="1"/>
</dbReference>
<evidence type="ECO:0000313" key="2">
    <source>
        <dbReference type="EMBL" id="KAH7295394.1"/>
    </source>
</evidence>
<keyword evidence="1" id="KW-0812">Transmembrane</keyword>
<comment type="caution">
    <text evidence="2">The sequence shown here is derived from an EMBL/GenBank/DDBJ whole genome shotgun (WGS) entry which is preliminary data.</text>
</comment>
<dbReference type="Proteomes" id="UP000825935">
    <property type="component" value="Chromosome 27"/>
</dbReference>
<dbReference type="PANTHER" id="PTHR31881:SF6">
    <property type="entry name" value="OS09G0494600 PROTEIN"/>
    <property type="match status" value="1"/>
</dbReference>
<reference evidence="2 3" key="1">
    <citation type="submission" date="2021-08" db="EMBL/GenBank/DDBJ databases">
        <title>WGS assembly of Ceratopteris richardii.</title>
        <authorList>
            <person name="Marchant D.B."/>
            <person name="Chen G."/>
            <person name="Jenkins J."/>
            <person name="Shu S."/>
            <person name="Leebens-Mack J."/>
            <person name="Grimwood J."/>
            <person name="Schmutz J."/>
            <person name="Soltis P."/>
            <person name="Soltis D."/>
            <person name="Chen Z.-H."/>
        </authorList>
    </citation>
    <scope>NUCLEOTIDE SEQUENCE [LARGE SCALE GENOMIC DNA]</scope>
    <source>
        <strain evidence="2">Whitten #5841</strain>
        <tissue evidence="2">Leaf</tissue>
    </source>
</reference>
<dbReference type="OMA" id="NAMMKDN"/>
<dbReference type="EMBL" id="CM035432">
    <property type="protein sequence ID" value="KAH7295391.1"/>
    <property type="molecule type" value="Genomic_DNA"/>
</dbReference>
<dbReference type="AlphaFoldDB" id="A0A8T2RHU2"/>